<evidence type="ECO:0000256" key="4">
    <source>
        <dbReference type="ARBA" id="ARBA00022679"/>
    </source>
</evidence>
<sequence>MIQYGDTPPLLRLPERLVVAVLLAGAPFLSSGSTPTQLQELLGPQWLQQTVAALVSAIVVLLPRRPLPLLAAALVLAPLHATTIPLQWVACVVAASIFRSMRRLAGYGLALVAVQVVAPGVSLAQLPAAMGSAFALVGVPMLVGGWMKARRQVVAGLRERAAYVERERTAQITAARAEERTRIARDLHDVVAHRVSLMVLHAGALQCNTAEQTTLAEAELIRTTGQEALGQLRTVLSVLTTGQQDLVPQQGLAQLDPLLNRSRAVGLPISRRDRGDARPVPVLVENTIYRVAQEALTNVHKHAGAAVTRVLLEYQENHLLLEVINEAGQSGSLPGSRSGLIGLRERVELMGGEFHAGHLDGGGFIVRARLPLPPTEVRAS</sequence>
<keyword evidence="12" id="KW-1185">Reference proteome</keyword>
<dbReference type="OrthoDB" id="227596at2"/>
<evidence type="ECO:0000256" key="3">
    <source>
        <dbReference type="ARBA" id="ARBA00022553"/>
    </source>
</evidence>
<comment type="catalytic activity">
    <reaction evidence="1">
        <text>ATP + protein L-histidine = ADP + protein N-phospho-L-histidine.</text>
        <dbReference type="EC" id="2.7.13.3"/>
    </reaction>
</comment>
<feature type="transmembrane region" description="Helical" evidence="9">
    <location>
        <begin position="69"/>
        <end position="97"/>
    </location>
</feature>
<feature type="transmembrane region" description="Helical" evidence="9">
    <location>
        <begin position="104"/>
        <end position="122"/>
    </location>
</feature>
<evidence type="ECO:0000256" key="7">
    <source>
        <dbReference type="ARBA" id="ARBA00022840"/>
    </source>
</evidence>
<dbReference type="InterPro" id="IPR011712">
    <property type="entry name" value="Sig_transdc_His_kin_sub3_dim/P"/>
</dbReference>
<evidence type="ECO:0000256" key="9">
    <source>
        <dbReference type="SAM" id="Phobius"/>
    </source>
</evidence>
<keyword evidence="9" id="KW-0472">Membrane</keyword>
<dbReference type="Gene3D" id="1.20.5.1930">
    <property type="match status" value="1"/>
</dbReference>
<proteinExistence type="predicted"/>
<dbReference type="AlphaFoldDB" id="A0A4V2XSK6"/>
<dbReference type="Proteomes" id="UP000295075">
    <property type="component" value="Unassembled WGS sequence"/>
</dbReference>
<comment type="caution">
    <text evidence="11">The sequence shown here is derived from an EMBL/GenBank/DDBJ whole genome shotgun (WGS) entry which is preliminary data.</text>
</comment>
<dbReference type="SUPFAM" id="SSF55874">
    <property type="entry name" value="ATPase domain of HSP90 chaperone/DNA topoisomerase II/histidine kinase"/>
    <property type="match status" value="1"/>
</dbReference>
<dbReference type="Pfam" id="PF07730">
    <property type="entry name" value="HisKA_3"/>
    <property type="match status" value="1"/>
</dbReference>
<evidence type="ECO:0000259" key="10">
    <source>
        <dbReference type="Pfam" id="PF07730"/>
    </source>
</evidence>
<evidence type="ECO:0000256" key="5">
    <source>
        <dbReference type="ARBA" id="ARBA00022741"/>
    </source>
</evidence>
<keyword evidence="4" id="KW-0808">Transferase</keyword>
<reference evidence="11 12" key="1">
    <citation type="submission" date="2019-03" db="EMBL/GenBank/DDBJ databases">
        <title>Draft genome sequences of novel Actinobacteria.</title>
        <authorList>
            <person name="Sahin N."/>
            <person name="Ay H."/>
            <person name="Saygin H."/>
        </authorList>
    </citation>
    <scope>NUCLEOTIDE SEQUENCE [LARGE SCALE GENOMIC DNA]</scope>
    <source>
        <strain evidence="11 12">JCM 30547</strain>
    </source>
</reference>
<dbReference type="GO" id="GO:0046983">
    <property type="term" value="F:protein dimerization activity"/>
    <property type="evidence" value="ECO:0007669"/>
    <property type="project" value="InterPro"/>
</dbReference>
<evidence type="ECO:0000313" key="11">
    <source>
        <dbReference type="EMBL" id="TDC34135.1"/>
    </source>
</evidence>
<dbReference type="PANTHER" id="PTHR24421">
    <property type="entry name" value="NITRATE/NITRITE SENSOR PROTEIN NARX-RELATED"/>
    <property type="match status" value="1"/>
</dbReference>
<dbReference type="EMBL" id="SMKA01000009">
    <property type="protein sequence ID" value="TDC34135.1"/>
    <property type="molecule type" value="Genomic_DNA"/>
</dbReference>
<dbReference type="GO" id="GO:0005524">
    <property type="term" value="F:ATP binding"/>
    <property type="evidence" value="ECO:0007669"/>
    <property type="project" value="UniProtKB-KW"/>
</dbReference>
<evidence type="ECO:0000256" key="8">
    <source>
        <dbReference type="ARBA" id="ARBA00023012"/>
    </source>
</evidence>
<dbReference type="Gene3D" id="3.30.565.10">
    <property type="entry name" value="Histidine kinase-like ATPase, C-terminal domain"/>
    <property type="match status" value="1"/>
</dbReference>
<feature type="domain" description="Signal transduction histidine kinase subgroup 3 dimerisation and phosphoacceptor" evidence="10">
    <location>
        <begin position="179"/>
        <end position="242"/>
    </location>
</feature>
<name>A0A4V2XSK6_9ACTN</name>
<evidence type="ECO:0000256" key="2">
    <source>
        <dbReference type="ARBA" id="ARBA00012438"/>
    </source>
</evidence>
<organism evidence="11 12">
    <name type="scientific">Kribbella albertanoniae</name>
    <dbReference type="NCBI Taxonomy" id="1266829"/>
    <lineage>
        <taxon>Bacteria</taxon>
        <taxon>Bacillati</taxon>
        <taxon>Actinomycetota</taxon>
        <taxon>Actinomycetes</taxon>
        <taxon>Propionibacteriales</taxon>
        <taxon>Kribbellaceae</taxon>
        <taxon>Kribbella</taxon>
    </lineage>
</organism>
<dbReference type="GO" id="GO:0016020">
    <property type="term" value="C:membrane"/>
    <property type="evidence" value="ECO:0007669"/>
    <property type="project" value="InterPro"/>
</dbReference>
<evidence type="ECO:0000313" key="12">
    <source>
        <dbReference type="Proteomes" id="UP000295075"/>
    </source>
</evidence>
<keyword evidence="7" id="KW-0067">ATP-binding</keyword>
<dbReference type="RefSeq" id="WP_132402127.1">
    <property type="nucleotide sequence ID" value="NZ_SMKA01000009.1"/>
</dbReference>
<evidence type="ECO:0000256" key="6">
    <source>
        <dbReference type="ARBA" id="ARBA00022777"/>
    </source>
</evidence>
<keyword evidence="9" id="KW-1133">Transmembrane helix</keyword>
<dbReference type="GO" id="GO:0000155">
    <property type="term" value="F:phosphorelay sensor kinase activity"/>
    <property type="evidence" value="ECO:0007669"/>
    <property type="project" value="InterPro"/>
</dbReference>
<keyword evidence="6 11" id="KW-0418">Kinase</keyword>
<keyword evidence="3" id="KW-0597">Phosphoprotein</keyword>
<evidence type="ECO:0000256" key="1">
    <source>
        <dbReference type="ARBA" id="ARBA00000085"/>
    </source>
</evidence>
<gene>
    <name evidence="11" type="ORF">E1261_04225</name>
</gene>
<accession>A0A4V2XSK6</accession>
<keyword evidence="9" id="KW-0812">Transmembrane</keyword>
<protein>
    <recommendedName>
        <fullName evidence="2">histidine kinase</fullName>
        <ecNumber evidence="2">2.7.13.3</ecNumber>
    </recommendedName>
</protein>
<dbReference type="InterPro" id="IPR036890">
    <property type="entry name" value="HATPase_C_sf"/>
</dbReference>
<keyword evidence="8" id="KW-0902">Two-component regulatory system</keyword>
<dbReference type="EC" id="2.7.13.3" evidence="2"/>
<dbReference type="PANTHER" id="PTHR24421:SF10">
    <property type="entry name" value="NITRATE_NITRITE SENSOR PROTEIN NARQ"/>
    <property type="match status" value="1"/>
</dbReference>
<dbReference type="CDD" id="cd16917">
    <property type="entry name" value="HATPase_UhpB-NarQ-NarX-like"/>
    <property type="match status" value="1"/>
</dbReference>
<dbReference type="InterPro" id="IPR050482">
    <property type="entry name" value="Sensor_HK_TwoCompSys"/>
</dbReference>
<keyword evidence="5" id="KW-0547">Nucleotide-binding</keyword>